<comment type="caution">
    <text evidence="2">The sequence shown here is derived from an EMBL/GenBank/DDBJ whole genome shotgun (WGS) entry which is preliminary data.</text>
</comment>
<gene>
    <name evidence="2" type="ORF">F4557_005620</name>
    <name evidence="1" type="ORF">GCM10009546_50110</name>
</gene>
<accession>A0A7W7N0S2</accession>
<reference evidence="1 4" key="1">
    <citation type="journal article" date="2019" name="Int. J. Syst. Evol. Microbiol.">
        <title>The Global Catalogue of Microorganisms (GCM) 10K type strain sequencing project: providing services to taxonomists for standard genome sequencing and annotation.</title>
        <authorList>
            <consortium name="The Broad Institute Genomics Platform"/>
            <consortium name="The Broad Institute Genome Sequencing Center for Infectious Disease"/>
            <person name="Wu L."/>
            <person name="Ma J."/>
        </authorList>
    </citation>
    <scope>NUCLEOTIDE SEQUENCE [LARGE SCALE GENOMIC DNA]</scope>
    <source>
        <strain evidence="1 4">JCM 10667</strain>
    </source>
</reference>
<evidence type="ECO:0000313" key="3">
    <source>
        <dbReference type="Proteomes" id="UP000549343"/>
    </source>
</evidence>
<dbReference type="EMBL" id="JACHMV010000001">
    <property type="protein sequence ID" value="MBB4777202.1"/>
    <property type="molecule type" value="Genomic_DNA"/>
</dbReference>
<dbReference type="EMBL" id="BAAAHD010000052">
    <property type="protein sequence ID" value="GAA0581627.1"/>
    <property type="molecule type" value="Genomic_DNA"/>
</dbReference>
<dbReference type="AlphaFoldDB" id="A0A7W7N0S2"/>
<reference evidence="2 3" key="2">
    <citation type="submission" date="2020-08" db="EMBL/GenBank/DDBJ databases">
        <title>Sequencing the genomes of 1000 actinobacteria strains.</title>
        <authorList>
            <person name="Klenk H.-P."/>
        </authorList>
    </citation>
    <scope>NUCLEOTIDE SEQUENCE [LARGE SCALE GENOMIC DNA]</scope>
    <source>
        <strain evidence="2 3">DSM 44772</strain>
    </source>
</reference>
<evidence type="ECO:0000313" key="2">
    <source>
        <dbReference type="EMBL" id="MBB4777202.1"/>
    </source>
</evidence>
<evidence type="ECO:0000313" key="4">
    <source>
        <dbReference type="Proteomes" id="UP001501427"/>
    </source>
</evidence>
<evidence type="ECO:0000313" key="1">
    <source>
        <dbReference type="EMBL" id="GAA0581627.1"/>
    </source>
</evidence>
<dbReference type="RefSeq" id="WP_184887501.1">
    <property type="nucleotide sequence ID" value="NZ_BAAAHD010000052.1"/>
</dbReference>
<reference evidence="1" key="3">
    <citation type="submission" date="2023-12" db="EMBL/GenBank/DDBJ databases">
        <authorList>
            <person name="Sun Q."/>
            <person name="Inoue M."/>
        </authorList>
    </citation>
    <scope>NUCLEOTIDE SEQUENCE</scope>
    <source>
        <strain evidence="1">JCM 10667</strain>
    </source>
</reference>
<organism evidence="2 3">
    <name type="scientific">Actinomadura livida</name>
    <dbReference type="NCBI Taxonomy" id="79909"/>
    <lineage>
        <taxon>Bacteria</taxon>
        <taxon>Bacillati</taxon>
        <taxon>Actinomycetota</taxon>
        <taxon>Actinomycetes</taxon>
        <taxon>Streptosporangiales</taxon>
        <taxon>Thermomonosporaceae</taxon>
        <taxon>Actinomadura</taxon>
    </lineage>
</organism>
<name>A0A7W7N0S2_9ACTN</name>
<dbReference type="Proteomes" id="UP000549343">
    <property type="component" value="Unassembled WGS sequence"/>
</dbReference>
<sequence length="117" mass="12424">MTAPTLILRKTRTAADYVHTRTRNAETRERAAAVLHVLAGVHAAGDVAAPASLRDLVAAVGDCAGPEWLQAHADDPDVRRLAALLQAPDLIPGDPEELDELLATVLWTRHGPQPATA</sequence>
<proteinExistence type="predicted"/>
<protein>
    <submittedName>
        <fullName evidence="2">Uncharacterized protein</fullName>
    </submittedName>
</protein>
<dbReference type="Proteomes" id="UP001501427">
    <property type="component" value="Unassembled WGS sequence"/>
</dbReference>
<keyword evidence="4" id="KW-1185">Reference proteome</keyword>